<dbReference type="InterPro" id="IPR012340">
    <property type="entry name" value="NA-bd_OB-fold"/>
</dbReference>
<feature type="transmembrane region" description="Helical" evidence="2">
    <location>
        <begin position="164"/>
        <end position="186"/>
    </location>
</feature>
<dbReference type="EMBL" id="JAVIIW010000011">
    <property type="protein sequence ID" value="MDX8479121.1"/>
    <property type="molecule type" value="Genomic_DNA"/>
</dbReference>
<dbReference type="PANTHER" id="PTHR34980">
    <property type="entry name" value="INNER MEMBRANE PROTEIN-RELATED-RELATED"/>
    <property type="match status" value="1"/>
</dbReference>
<keyword evidence="2" id="KW-0812">Transmembrane</keyword>
<sequence length="236" mass="25610">MRGEVLHYDQEQGFGFITGADGKRYSFAREDLRREMALARGAEVEFQPNGDRASNIFSVRARMTGPAESTTPGAATPPLPASAPPSPAHFGRSAETGTAESTGLWSYFQRGLTTNYVNFSGRARRKEFWGFCLFWTIGLVVIIGVGLSVDLSRGDVEGGGDVPIVMLGLIGLFFLLTFLPWVALIVRRLHDLGLTGWLAILCFLPYVGGLATLVFALIPSQFGENKWGPVPAGVRL</sequence>
<dbReference type="Gene3D" id="2.40.50.140">
    <property type="entry name" value="Nucleic acid-binding proteins"/>
    <property type="match status" value="1"/>
</dbReference>
<gene>
    <name evidence="3" type="ORF">RFN28_11630</name>
</gene>
<dbReference type="InterPro" id="IPR008523">
    <property type="entry name" value="DUF805"/>
</dbReference>
<feature type="transmembrane region" description="Helical" evidence="2">
    <location>
        <begin position="128"/>
        <end position="149"/>
    </location>
</feature>
<name>A0ABU4XXG2_9HYPH</name>
<dbReference type="RefSeq" id="WP_320287485.1">
    <property type="nucleotide sequence ID" value="NZ_JAVIIW010000011.1"/>
</dbReference>
<keyword evidence="2" id="KW-1133">Transmembrane helix</keyword>
<evidence type="ECO:0000313" key="3">
    <source>
        <dbReference type="EMBL" id="MDX8479121.1"/>
    </source>
</evidence>
<dbReference type="PANTHER" id="PTHR34980:SF2">
    <property type="entry name" value="INNER MEMBRANE PROTEIN YHAH-RELATED"/>
    <property type="match status" value="1"/>
</dbReference>
<proteinExistence type="predicted"/>
<evidence type="ECO:0000256" key="1">
    <source>
        <dbReference type="SAM" id="MobiDB-lite"/>
    </source>
</evidence>
<feature type="transmembrane region" description="Helical" evidence="2">
    <location>
        <begin position="198"/>
        <end position="218"/>
    </location>
</feature>
<dbReference type="Proteomes" id="UP001287059">
    <property type="component" value="Unassembled WGS sequence"/>
</dbReference>
<reference evidence="3 4" key="1">
    <citation type="submission" date="2023-08" db="EMBL/GenBank/DDBJ databases">
        <title>Implementing the SeqCode for naming new Mesorhizobium species isolated from Vachellia karroo root nodules.</title>
        <authorList>
            <person name="Van Lill M."/>
        </authorList>
    </citation>
    <scope>NUCLEOTIDE SEQUENCE [LARGE SCALE GENOMIC DNA]</scope>
    <source>
        <strain evidence="3 4">VK24D</strain>
    </source>
</reference>
<keyword evidence="4" id="KW-1185">Reference proteome</keyword>
<organism evidence="3 4">
    <name type="scientific">Mesorhizobium album</name>
    <dbReference type="NCBI Taxonomy" id="3072314"/>
    <lineage>
        <taxon>Bacteria</taxon>
        <taxon>Pseudomonadati</taxon>
        <taxon>Pseudomonadota</taxon>
        <taxon>Alphaproteobacteria</taxon>
        <taxon>Hyphomicrobiales</taxon>
        <taxon>Phyllobacteriaceae</taxon>
        <taxon>Mesorhizobium</taxon>
    </lineage>
</organism>
<dbReference type="Pfam" id="PF05656">
    <property type="entry name" value="DUF805"/>
    <property type="match status" value="1"/>
</dbReference>
<protein>
    <submittedName>
        <fullName evidence="3">DUF805 domain-containing protein</fullName>
    </submittedName>
</protein>
<feature type="compositionally biased region" description="Pro residues" evidence="1">
    <location>
        <begin position="75"/>
        <end position="87"/>
    </location>
</feature>
<evidence type="ECO:0000256" key="2">
    <source>
        <dbReference type="SAM" id="Phobius"/>
    </source>
</evidence>
<evidence type="ECO:0000313" key="4">
    <source>
        <dbReference type="Proteomes" id="UP001287059"/>
    </source>
</evidence>
<feature type="region of interest" description="Disordered" evidence="1">
    <location>
        <begin position="64"/>
        <end position="94"/>
    </location>
</feature>
<keyword evidence="2" id="KW-0472">Membrane</keyword>
<accession>A0ABU4XXG2</accession>
<dbReference type="SUPFAM" id="SSF50249">
    <property type="entry name" value="Nucleic acid-binding proteins"/>
    <property type="match status" value="1"/>
</dbReference>
<comment type="caution">
    <text evidence="3">The sequence shown here is derived from an EMBL/GenBank/DDBJ whole genome shotgun (WGS) entry which is preliminary data.</text>
</comment>